<sequence length="411" mass="43910">MKTFAFGFALAALLPIAGCVDNSGGSNRAVTADNFDFVAMLANYADSIIVPNYESLADTSSLLAAENGSIAAYCSAIGSDNEASARGAAQAAWKTTMDAWQTTTLHELGPIQANNNALRNRISSFARGSSLSTCGVDQAVVLANSNPNFSLSSRSANQRGLGAVEYLLFSDNLEHSCSSQITETTDWNTRPEIERKQLRCAYAQTLAGDINAAAQRVVKAWLIDADNYRSEFINPSSLDTNLKALSDALFYLDTETKDTKLGIPLGINATCSQPSCPEVIESPYAEYSLNNIAQNLRSFLNLLQGGSGLGFDDIIAQAGVAEVTELMRQNTEAAIGEINTMSTSLRQQAEGISNEEAAQTCLTAANTPDSQRSIPACNLYGYLRRVTDTLKVGFVAAVDVDLPDRAQSDND</sequence>
<comment type="subcellular location">
    <subcellularLocation>
        <location evidence="1">Cell envelope</location>
    </subcellularLocation>
</comment>
<proteinExistence type="predicted"/>
<gene>
    <name evidence="5" type="ORF">C0068_03105</name>
</gene>
<dbReference type="OrthoDB" id="7058523at2"/>
<evidence type="ECO:0000256" key="1">
    <source>
        <dbReference type="ARBA" id="ARBA00004196"/>
    </source>
</evidence>
<evidence type="ECO:0000256" key="2">
    <source>
        <dbReference type="ARBA" id="ARBA00022729"/>
    </source>
</evidence>
<dbReference type="Pfam" id="PF09375">
    <property type="entry name" value="Peptidase_M75"/>
    <property type="match status" value="1"/>
</dbReference>
<accession>A0A2S4HJW1</accession>
<dbReference type="InterPro" id="IPR034984">
    <property type="entry name" value="Imelysin-like_IPPA"/>
</dbReference>
<keyword evidence="2 3" id="KW-0732">Signal</keyword>
<feature type="domain" description="Imelysin-like" evidence="4">
    <location>
        <begin position="49"/>
        <end position="365"/>
    </location>
</feature>
<dbReference type="InterPro" id="IPR038352">
    <property type="entry name" value="Imelysin_sf"/>
</dbReference>
<dbReference type="EMBL" id="PQGG01000007">
    <property type="protein sequence ID" value="POP54268.1"/>
    <property type="molecule type" value="Genomic_DNA"/>
</dbReference>
<evidence type="ECO:0000313" key="6">
    <source>
        <dbReference type="Proteomes" id="UP000237222"/>
    </source>
</evidence>
<evidence type="ECO:0000256" key="3">
    <source>
        <dbReference type="SAM" id="SignalP"/>
    </source>
</evidence>
<protein>
    <recommendedName>
        <fullName evidence="4">Imelysin-like domain-containing protein</fullName>
    </recommendedName>
</protein>
<reference evidence="5" key="1">
    <citation type="submission" date="2018-01" db="EMBL/GenBank/DDBJ databases">
        <authorList>
            <person name="Yu X.-D."/>
        </authorList>
    </citation>
    <scope>NUCLEOTIDE SEQUENCE</scope>
    <source>
        <strain evidence="5">ZX-21</strain>
    </source>
</reference>
<dbReference type="InterPro" id="IPR018976">
    <property type="entry name" value="Imelysin-like"/>
</dbReference>
<dbReference type="RefSeq" id="WP_103683029.1">
    <property type="nucleotide sequence ID" value="NZ_PQGG01000007.1"/>
</dbReference>
<comment type="caution">
    <text evidence="5">The sequence shown here is derived from an EMBL/GenBank/DDBJ whole genome shotgun (WGS) entry which is preliminary data.</text>
</comment>
<organism evidence="5 6">
    <name type="scientific">Zhongshania marina</name>
    <dbReference type="NCBI Taxonomy" id="2304603"/>
    <lineage>
        <taxon>Bacteria</taxon>
        <taxon>Pseudomonadati</taxon>
        <taxon>Pseudomonadota</taxon>
        <taxon>Gammaproteobacteria</taxon>
        <taxon>Cellvibrionales</taxon>
        <taxon>Spongiibacteraceae</taxon>
        <taxon>Zhongshania</taxon>
    </lineage>
</organism>
<dbReference type="AlphaFoldDB" id="A0A2S4HJW1"/>
<dbReference type="CDD" id="cd14659">
    <property type="entry name" value="Imelysin-like_IPPA"/>
    <property type="match status" value="1"/>
</dbReference>
<dbReference type="GO" id="GO:0030313">
    <property type="term" value="C:cell envelope"/>
    <property type="evidence" value="ECO:0007669"/>
    <property type="project" value="UniProtKB-SubCell"/>
</dbReference>
<name>A0A2S4HJW1_9GAMM</name>
<feature type="signal peptide" evidence="3">
    <location>
        <begin position="1"/>
        <end position="17"/>
    </location>
</feature>
<evidence type="ECO:0000313" key="5">
    <source>
        <dbReference type="EMBL" id="POP54268.1"/>
    </source>
</evidence>
<feature type="chain" id="PRO_5015676594" description="Imelysin-like domain-containing protein" evidence="3">
    <location>
        <begin position="18"/>
        <end position="411"/>
    </location>
</feature>
<dbReference type="Gene3D" id="1.20.1420.20">
    <property type="entry name" value="M75 peptidase, HXXE motif"/>
    <property type="match status" value="1"/>
</dbReference>
<dbReference type="Proteomes" id="UP000237222">
    <property type="component" value="Unassembled WGS sequence"/>
</dbReference>
<evidence type="ECO:0000259" key="4">
    <source>
        <dbReference type="Pfam" id="PF09375"/>
    </source>
</evidence>